<proteinExistence type="predicted"/>
<organism evidence="1 2">
    <name type="scientific">Hydnum rufescens UP504</name>
    <dbReference type="NCBI Taxonomy" id="1448309"/>
    <lineage>
        <taxon>Eukaryota</taxon>
        <taxon>Fungi</taxon>
        <taxon>Dikarya</taxon>
        <taxon>Basidiomycota</taxon>
        <taxon>Agaricomycotina</taxon>
        <taxon>Agaricomycetes</taxon>
        <taxon>Cantharellales</taxon>
        <taxon>Hydnaceae</taxon>
        <taxon>Hydnum</taxon>
    </lineage>
</organism>
<evidence type="ECO:0000313" key="2">
    <source>
        <dbReference type="Proteomes" id="UP000886523"/>
    </source>
</evidence>
<sequence length="102" mass="10621">MVSVNGPTVAAAASVLRGLAYAHAASRAAPMPKPSRGSGTWRTRARHIPRTVTPALANASRCPCFLSMGGRKNIRVRYHIDGGCCSAAITVTGIARSFARGT</sequence>
<evidence type="ECO:0000313" key="1">
    <source>
        <dbReference type="EMBL" id="KAF9511972.1"/>
    </source>
</evidence>
<gene>
    <name evidence="1" type="ORF">BS47DRAFT_1128042</name>
</gene>
<accession>A0A9P6DSB3</accession>
<protein>
    <submittedName>
        <fullName evidence="1">Uncharacterized protein</fullName>
    </submittedName>
</protein>
<dbReference type="EMBL" id="MU128993">
    <property type="protein sequence ID" value="KAF9511972.1"/>
    <property type="molecule type" value="Genomic_DNA"/>
</dbReference>
<name>A0A9P6DSB3_9AGAM</name>
<dbReference type="AlphaFoldDB" id="A0A9P6DSB3"/>
<comment type="caution">
    <text evidence="1">The sequence shown here is derived from an EMBL/GenBank/DDBJ whole genome shotgun (WGS) entry which is preliminary data.</text>
</comment>
<reference evidence="1" key="1">
    <citation type="journal article" date="2020" name="Nat. Commun.">
        <title>Large-scale genome sequencing of mycorrhizal fungi provides insights into the early evolution of symbiotic traits.</title>
        <authorList>
            <person name="Miyauchi S."/>
            <person name="Kiss E."/>
            <person name="Kuo A."/>
            <person name="Drula E."/>
            <person name="Kohler A."/>
            <person name="Sanchez-Garcia M."/>
            <person name="Morin E."/>
            <person name="Andreopoulos B."/>
            <person name="Barry K.W."/>
            <person name="Bonito G."/>
            <person name="Buee M."/>
            <person name="Carver A."/>
            <person name="Chen C."/>
            <person name="Cichocki N."/>
            <person name="Clum A."/>
            <person name="Culley D."/>
            <person name="Crous P.W."/>
            <person name="Fauchery L."/>
            <person name="Girlanda M."/>
            <person name="Hayes R.D."/>
            <person name="Keri Z."/>
            <person name="LaButti K."/>
            <person name="Lipzen A."/>
            <person name="Lombard V."/>
            <person name="Magnuson J."/>
            <person name="Maillard F."/>
            <person name="Murat C."/>
            <person name="Nolan M."/>
            <person name="Ohm R.A."/>
            <person name="Pangilinan J."/>
            <person name="Pereira M.F."/>
            <person name="Perotto S."/>
            <person name="Peter M."/>
            <person name="Pfister S."/>
            <person name="Riley R."/>
            <person name="Sitrit Y."/>
            <person name="Stielow J.B."/>
            <person name="Szollosi G."/>
            <person name="Zifcakova L."/>
            <person name="Stursova M."/>
            <person name="Spatafora J.W."/>
            <person name="Tedersoo L."/>
            <person name="Vaario L.M."/>
            <person name="Yamada A."/>
            <person name="Yan M."/>
            <person name="Wang P."/>
            <person name="Xu J."/>
            <person name="Bruns T."/>
            <person name="Baldrian P."/>
            <person name="Vilgalys R."/>
            <person name="Dunand C."/>
            <person name="Henrissat B."/>
            <person name="Grigoriev I.V."/>
            <person name="Hibbett D."/>
            <person name="Nagy L.G."/>
            <person name="Martin F.M."/>
        </authorList>
    </citation>
    <scope>NUCLEOTIDE SEQUENCE</scope>
    <source>
        <strain evidence="1">UP504</strain>
    </source>
</reference>
<keyword evidence="2" id="KW-1185">Reference proteome</keyword>
<dbReference type="Proteomes" id="UP000886523">
    <property type="component" value="Unassembled WGS sequence"/>
</dbReference>